<name>A0ABP0G7S7_CLALP</name>
<dbReference type="Gene3D" id="2.120.10.30">
    <property type="entry name" value="TolB, C-terminal domain"/>
    <property type="match status" value="2"/>
</dbReference>
<feature type="compositionally biased region" description="Low complexity" evidence="1">
    <location>
        <begin position="47"/>
        <end position="58"/>
    </location>
</feature>
<evidence type="ECO:0000313" key="2">
    <source>
        <dbReference type="EMBL" id="CAK8687878.1"/>
    </source>
</evidence>
<dbReference type="InterPro" id="IPR011042">
    <property type="entry name" value="6-blade_b-propeller_TolB-like"/>
</dbReference>
<evidence type="ECO:0000256" key="1">
    <source>
        <dbReference type="SAM" id="MobiDB-lite"/>
    </source>
</evidence>
<dbReference type="EMBL" id="CAWYQH010000106">
    <property type="protein sequence ID" value="CAK8687878.1"/>
    <property type="molecule type" value="Genomic_DNA"/>
</dbReference>
<reference evidence="2 3" key="1">
    <citation type="submission" date="2024-02" db="EMBL/GenBank/DDBJ databases">
        <authorList>
            <person name="Daric V."/>
            <person name="Darras S."/>
        </authorList>
    </citation>
    <scope>NUCLEOTIDE SEQUENCE [LARGE SCALE GENOMIC DNA]</scope>
</reference>
<sequence length="826" mass="93113">MEDKPKGENENTKPDKPVPSQRGTVKPDSQGPDNRNLSNQVDKPAETQEPSNETTPQEPENEPGTEKPSNETSTQEPSAEPEVQNPSTEPTQQEPEPQDPEAQEPESQEPEPQKPEPQDPEAQKPEPQEPEQQDPESQESEPQESEPQEHESQEPEPQEPSNETTPQVAAEGETPSNQESTQVTEPQAPSNEPTSQENQSQEGAIQINEWEEPERQQEETVKEPSNEPETQQQIITPTTVVKVPPQSSQVFSNAGAGSSAEVPFAKRMSEILEEHLKKIRQFTSLADGSEEEYTGSKKSEESPYTVLDKDVTEQSEAKIVTQQENKDAESEIDFGFPPEEEAEKEEEKVEEKGEKEDEDVEELQTILQTKKTEQEEEIKYQRQAAHEEFQKKSVYEIDEPIYAVDRRYKVVRYGEDGQENAVTVHVTAHEALGDDKEAQEIVLEAVRRMESQKVKEESPKSPSSPAKKQHGVICRLKATFYPRKKSMDTATAVTSAASSLKQIVKPNTGDFVSPRMNVAFYDEDNIYNWAYDDYCKAIEIREKRKDNSPPYIAMQDRDDENNGGCIFTANKEGKIIKMYSSAGIFTHDFKCDNNCEPLGIAMYDKQKLLCTLPTLQTVAIIDLHPVQGMTQLDSFGSRSLKRPRGIAVSYQEKNLVAISDLSTLNNSTLKIFDLKRPKGKPVQVLGEGKLAWAEFMTFDRNDANYLYAVDSYQNRVFKFDHRYAKNPAMEFGIKGHLKGELYNPCGIAFYPSGMIDADGSLLIADWYNDRVAAFNPKTGEFQRNIIEHRDDVPSPIKDPYSIAVDKDGNILVSESVTGYVKLFRKY</sequence>
<dbReference type="CDD" id="cd05819">
    <property type="entry name" value="NHL"/>
    <property type="match status" value="1"/>
</dbReference>
<feature type="compositionally biased region" description="Low complexity" evidence="1">
    <location>
        <begin position="84"/>
        <end position="95"/>
    </location>
</feature>
<dbReference type="SUPFAM" id="SSF63829">
    <property type="entry name" value="Calcium-dependent phosphotriesterase"/>
    <property type="match status" value="1"/>
</dbReference>
<gene>
    <name evidence="2" type="ORF">CVLEPA_LOCUS19930</name>
</gene>
<feature type="region of interest" description="Disordered" evidence="1">
    <location>
        <begin position="1"/>
        <end position="241"/>
    </location>
</feature>
<feature type="compositionally biased region" description="Basic and acidic residues" evidence="1">
    <location>
        <begin position="111"/>
        <end position="127"/>
    </location>
</feature>
<organism evidence="2 3">
    <name type="scientific">Clavelina lepadiformis</name>
    <name type="common">Light-bulb sea squirt</name>
    <name type="synonym">Ascidia lepadiformis</name>
    <dbReference type="NCBI Taxonomy" id="159417"/>
    <lineage>
        <taxon>Eukaryota</taxon>
        <taxon>Metazoa</taxon>
        <taxon>Chordata</taxon>
        <taxon>Tunicata</taxon>
        <taxon>Ascidiacea</taxon>
        <taxon>Aplousobranchia</taxon>
        <taxon>Clavelinidae</taxon>
        <taxon>Clavelina</taxon>
    </lineage>
</organism>
<feature type="compositionally biased region" description="Basic and acidic residues" evidence="1">
    <location>
        <begin position="213"/>
        <end position="225"/>
    </location>
</feature>
<feature type="compositionally biased region" description="Basic and acidic residues" evidence="1">
    <location>
        <begin position="1"/>
        <end position="16"/>
    </location>
</feature>
<feature type="compositionally biased region" description="Polar residues" evidence="1">
    <location>
        <begin position="31"/>
        <end position="41"/>
    </location>
</feature>
<proteinExistence type="predicted"/>
<accession>A0ABP0G7S7</accession>
<keyword evidence="3" id="KW-1185">Reference proteome</keyword>
<feature type="compositionally biased region" description="Low complexity" evidence="1">
    <location>
        <begin position="227"/>
        <end position="241"/>
    </location>
</feature>
<feature type="compositionally biased region" description="Acidic residues" evidence="1">
    <location>
        <begin position="128"/>
        <end position="146"/>
    </location>
</feature>
<feature type="compositionally biased region" description="Polar residues" evidence="1">
    <location>
        <begin position="174"/>
        <end position="203"/>
    </location>
</feature>
<comment type="caution">
    <text evidence="2">The sequence shown here is derived from an EMBL/GenBank/DDBJ whole genome shotgun (WGS) entry which is preliminary data.</text>
</comment>
<evidence type="ECO:0000313" key="3">
    <source>
        <dbReference type="Proteomes" id="UP001642483"/>
    </source>
</evidence>
<feature type="compositionally biased region" description="Basic and acidic residues" evidence="1">
    <location>
        <begin position="294"/>
        <end position="316"/>
    </location>
</feature>
<feature type="region of interest" description="Disordered" evidence="1">
    <location>
        <begin position="286"/>
        <end position="363"/>
    </location>
</feature>
<dbReference type="Proteomes" id="UP001642483">
    <property type="component" value="Unassembled WGS sequence"/>
</dbReference>
<protein>
    <submittedName>
        <fullName evidence="2">Uncharacterized protein</fullName>
    </submittedName>
</protein>
<feature type="compositionally biased region" description="Basic and acidic residues" evidence="1">
    <location>
        <begin position="345"/>
        <end position="355"/>
    </location>
</feature>
<feature type="compositionally biased region" description="Acidic residues" evidence="1">
    <location>
        <begin position="96"/>
        <end position="109"/>
    </location>
</feature>